<evidence type="ECO:0000313" key="6">
    <source>
        <dbReference type="Proteomes" id="UP000078532"/>
    </source>
</evidence>
<keyword evidence="6" id="KW-1185">Reference proteome</keyword>
<protein>
    <submittedName>
        <fullName evidence="5">4Fe-4S ferredoxin</fullName>
    </submittedName>
</protein>
<evidence type="ECO:0000256" key="2">
    <source>
        <dbReference type="ARBA" id="ARBA00023004"/>
    </source>
</evidence>
<dbReference type="SUPFAM" id="SSF54862">
    <property type="entry name" value="4Fe-4S ferredoxins"/>
    <property type="match status" value="1"/>
</dbReference>
<evidence type="ECO:0000259" key="4">
    <source>
        <dbReference type="PROSITE" id="PS51379"/>
    </source>
</evidence>
<dbReference type="GO" id="GO:0046872">
    <property type="term" value="F:metal ion binding"/>
    <property type="evidence" value="ECO:0007669"/>
    <property type="project" value="UniProtKB-KW"/>
</dbReference>
<dbReference type="EMBL" id="LYVF01000164">
    <property type="protein sequence ID" value="OAT81464.1"/>
    <property type="molecule type" value="Genomic_DNA"/>
</dbReference>
<reference evidence="5 6" key="1">
    <citation type="submission" date="2016-04" db="EMBL/GenBank/DDBJ databases">
        <authorList>
            <person name="Evans L.H."/>
            <person name="Alamgir A."/>
            <person name="Owens N."/>
            <person name="Weber N.D."/>
            <person name="Virtaneva K."/>
            <person name="Barbian K."/>
            <person name="Babar A."/>
            <person name="Rosenke K."/>
        </authorList>
    </citation>
    <scope>NUCLEOTIDE SEQUENCE [LARGE SCALE GENOMIC DNA]</scope>
    <source>
        <strain evidence="5 6">LMa1</strain>
    </source>
</reference>
<organism evidence="5 6">
    <name type="scientific">Desulfotomaculum copahuensis</name>
    <dbReference type="NCBI Taxonomy" id="1838280"/>
    <lineage>
        <taxon>Bacteria</taxon>
        <taxon>Bacillati</taxon>
        <taxon>Bacillota</taxon>
        <taxon>Clostridia</taxon>
        <taxon>Eubacteriales</taxon>
        <taxon>Desulfotomaculaceae</taxon>
        <taxon>Desulfotomaculum</taxon>
    </lineage>
</organism>
<dbReference type="GO" id="GO:0051536">
    <property type="term" value="F:iron-sulfur cluster binding"/>
    <property type="evidence" value="ECO:0007669"/>
    <property type="project" value="UniProtKB-KW"/>
</dbReference>
<proteinExistence type="predicted"/>
<dbReference type="STRING" id="1838280.A6M21_11275"/>
<evidence type="ECO:0000313" key="5">
    <source>
        <dbReference type="EMBL" id="OAT81464.1"/>
    </source>
</evidence>
<dbReference type="Gene3D" id="3.30.70.20">
    <property type="match status" value="1"/>
</dbReference>
<accession>A0A1B7LEI3</accession>
<dbReference type="AlphaFoldDB" id="A0A1B7LEI3"/>
<evidence type="ECO:0000256" key="3">
    <source>
        <dbReference type="ARBA" id="ARBA00023014"/>
    </source>
</evidence>
<dbReference type="Pfam" id="PF12838">
    <property type="entry name" value="Fer4_7"/>
    <property type="match status" value="1"/>
</dbReference>
<keyword evidence="2" id="KW-0408">Iron</keyword>
<keyword evidence="3" id="KW-0411">Iron-sulfur</keyword>
<name>A0A1B7LEI3_9FIRM</name>
<dbReference type="InterPro" id="IPR017896">
    <property type="entry name" value="4Fe4S_Fe-S-bd"/>
</dbReference>
<gene>
    <name evidence="5" type="ORF">A6M21_11275</name>
</gene>
<keyword evidence="1" id="KW-0479">Metal-binding</keyword>
<dbReference type="PROSITE" id="PS51379">
    <property type="entry name" value="4FE4S_FER_2"/>
    <property type="match status" value="2"/>
</dbReference>
<dbReference type="InterPro" id="IPR017900">
    <property type="entry name" value="4Fe4S_Fe_S_CS"/>
</dbReference>
<dbReference type="OrthoDB" id="5422255at2"/>
<sequence>MAAFVVKDLCAGCGACAEVCNYHAITVTAKLATVDPALCRDCEECIFICPNGAITAA</sequence>
<dbReference type="Proteomes" id="UP000078532">
    <property type="component" value="Unassembled WGS sequence"/>
</dbReference>
<dbReference type="PROSITE" id="PS00198">
    <property type="entry name" value="4FE4S_FER_1"/>
    <property type="match status" value="1"/>
</dbReference>
<evidence type="ECO:0000256" key="1">
    <source>
        <dbReference type="ARBA" id="ARBA00022723"/>
    </source>
</evidence>
<feature type="domain" description="4Fe-4S ferredoxin-type" evidence="4">
    <location>
        <begin position="1"/>
        <end position="30"/>
    </location>
</feature>
<comment type="caution">
    <text evidence="5">The sequence shown here is derived from an EMBL/GenBank/DDBJ whole genome shotgun (WGS) entry which is preliminary data.</text>
</comment>
<feature type="domain" description="4Fe-4S ferredoxin-type" evidence="4">
    <location>
        <begin position="32"/>
        <end position="57"/>
    </location>
</feature>
<dbReference type="RefSeq" id="WP_066668657.1">
    <property type="nucleotide sequence ID" value="NZ_LYVF01000164.1"/>
</dbReference>